<accession>A0ABD3B2K1</accession>
<sequence length="228" mass="26243">MLPEPQCLRPWAILSCYVNAKESHMCDYPGQKHLGDMYCDDFKCPDTCVLPLPRSQEACGQNCKIIAVNDGLVLYGWCNDNPGSMNHIAEYYICNPTTKQWFFITRVGGGPLTSYEVDACFFQWVDRELGIVAFDPYMNLDKCRIIGLPHDIDKQLNDSKSNGIRSLCGVCQGRLKYFEVSNHFQHLIIWVLDDYITGHWLRHSDILFPETYLAVTYLPYLFLSIHLI</sequence>
<evidence type="ECO:0000313" key="2">
    <source>
        <dbReference type="Proteomes" id="UP001630127"/>
    </source>
</evidence>
<dbReference type="PANTHER" id="PTHR35546">
    <property type="entry name" value="F-BOX PROTEIN INTERACTION DOMAIN PROTEIN-RELATED"/>
    <property type="match status" value="1"/>
</dbReference>
<gene>
    <name evidence="1" type="ORF">ACH5RR_000723</name>
</gene>
<evidence type="ECO:0000313" key="1">
    <source>
        <dbReference type="EMBL" id="KAL3537357.1"/>
    </source>
</evidence>
<dbReference type="PANTHER" id="PTHR35546:SF130">
    <property type="entry name" value="EXPRESSED PROTEIN"/>
    <property type="match status" value="1"/>
</dbReference>
<dbReference type="Proteomes" id="UP001630127">
    <property type="component" value="Unassembled WGS sequence"/>
</dbReference>
<comment type="caution">
    <text evidence="1">The sequence shown here is derived from an EMBL/GenBank/DDBJ whole genome shotgun (WGS) entry which is preliminary data.</text>
</comment>
<protein>
    <recommendedName>
        <fullName evidence="3">F-box associated domain-containing protein</fullName>
    </recommendedName>
</protein>
<dbReference type="InterPro" id="IPR055290">
    <property type="entry name" value="At3g26010-like"/>
</dbReference>
<dbReference type="EMBL" id="JBJUIK010000001">
    <property type="protein sequence ID" value="KAL3537357.1"/>
    <property type="molecule type" value="Genomic_DNA"/>
</dbReference>
<organism evidence="1 2">
    <name type="scientific">Cinchona calisaya</name>
    <dbReference type="NCBI Taxonomy" id="153742"/>
    <lineage>
        <taxon>Eukaryota</taxon>
        <taxon>Viridiplantae</taxon>
        <taxon>Streptophyta</taxon>
        <taxon>Embryophyta</taxon>
        <taxon>Tracheophyta</taxon>
        <taxon>Spermatophyta</taxon>
        <taxon>Magnoliopsida</taxon>
        <taxon>eudicotyledons</taxon>
        <taxon>Gunneridae</taxon>
        <taxon>Pentapetalae</taxon>
        <taxon>asterids</taxon>
        <taxon>lamiids</taxon>
        <taxon>Gentianales</taxon>
        <taxon>Rubiaceae</taxon>
        <taxon>Cinchonoideae</taxon>
        <taxon>Cinchoneae</taxon>
        <taxon>Cinchona</taxon>
    </lineage>
</organism>
<reference evidence="1 2" key="1">
    <citation type="submission" date="2024-11" db="EMBL/GenBank/DDBJ databases">
        <title>A near-complete genome assembly of Cinchona calisaya.</title>
        <authorList>
            <person name="Lian D.C."/>
            <person name="Zhao X.W."/>
            <person name="Wei L."/>
        </authorList>
    </citation>
    <scope>NUCLEOTIDE SEQUENCE [LARGE SCALE GENOMIC DNA]</scope>
    <source>
        <tissue evidence="1">Nenye</tissue>
    </source>
</reference>
<dbReference type="AlphaFoldDB" id="A0ABD3B2K1"/>
<proteinExistence type="predicted"/>
<evidence type="ECO:0008006" key="3">
    <source>
        <dbReference type="Google" id="ProtNLM"/>
    </source>
</evidence>
<keyword evidence="2" id="KW-1185">Reference proteome</keyword>
<name>A0ABD3B2K1_9GENT</name>